<feature type="transmembrane region" description="Helical" evidence="1">
    <location>
        <begin position="73"/>
        <end position="97"/>
    </location>
</feature>
<evidence type="ECO:0000256" key="1">
    <source>
        <dbReference type="SAM" id="Phobius"/>
    </source>
</evidence>
<feature type="transmembrane region" description="Helical" evidence="1">
    <location>
        <begin position="117"/>
        <end position="141"/>
    </location>
</feature>
<accession>A0A081L6F5</accession>
<feature type="transmembrane region" description="Helical" evidence="1">
    <location>
        <begin position="153"/>
        <end position="175"/>
    </location>
</feature>
<evidence type="ECO:0000313" key="2">
    <source>
        <dbReference type="EMBL" id="KEP24831.1"/>
    </source>
</evidence>
<keyword evidence="3" id="KW-1185">Reference proteome</keyword>
<keyword evidence="1" id="KW-0472">Membrane</keyword>
<dbReference type="Proteomes" id="UP000028091">
    <property type="component" value="Unassembled WGS sequence"/>
</dbReference>
<feature type="transmembrane region" description="Helical" evidence="1">
    <location>
        <begin position="287"/>
        <end position="304"/>
    </location>
</feature>
<sequence>MKKLMDSFLVTKVLLNEICHNLLSNNIFEKKHNRYLLLCIIVALYILYFYLNMSELNKIFINRDEVSNELRNSLFSSLTNMIIIITGVIYLIVTLSFTLTKKMQYLLKILPFEKGSIWFGSVIFKLLLSYCSFLIVFAIIIPMLRLFHYNIGLNFLILIYCQLLFVASICFYYLIFYSLSNLVKLTFFNINNGLLVLFLFLYYFSFRFSIDMKFQTFNITVDHALVVKLMLILCILITSFVICINYLHTKIDNDVYTSNDFYIFKLPFNMKMNQLNLIILGTIRSKLTIRLLGVVILVFLLSLFDTKNILISLTTLVYIYPLISFSSIRYFNTTVSYRKMNSFLGLTSLKETFITTFMNFIINFPLVITSLLLSGDFVKSLYYGVILFEAGLIMSIIFPKNKSSLNEFSASVLCIVMAVGLYLISNSMLIFISVYLLLFSVKYYLLERSYLDEAA</sequence>
<feature type="transmembrane region" description="Helical" evidence="1">
    <location>
        <begin position="410"/>
        <end position="438"/>
    </location>
</feature>
<proteinExistence type="predicted"/>
<keyword evidence="1" id="KW-1133">Transmembrane helix</keyword>
<protein>
    <submittedName>
        <fullName evidence="2">Membrane protein</fullName>
    </submittedName>
</protein>
<dbReference type="EMBL" id="JOTP01000046">
    <property type="protein sequence ID" value="KEP24831.1"/>
    <property type="molecule type" value="Genomic_DNA"/>
</dbReference>
<dbReference type="AlphaFoldDB" id="A0A081L6F5"/>
<feature type="transmembrane region" description="Helical" evidence="1">
    <location>
        <begin position="380"/>
        <end position="398"/>
    </location>
</feature>
<dbReference type="eggNOG" id="ENOG50307WU">
    <property type="taxonomic scope" value="Bacteria"/>
</dbReference>
<keyword evidence="1" id="KW-0812">Transmembrane</keyword>
<reference evidence="2 3" key="1">
    <citation type="submission" date="2012-09" db="EMBL/GenBank/DDBJ databases">
        <title>Genome Sequence of Bacillus sp. DW5-4.</title>
        <authorList>
            <person name="Lai Q."/>
            <person name="Liu Y."/>
            <person name="Shao Z."/>
        </authorList>
    </citation>
    <scope>NUCLEOTIDE SEQUENCE [LARGE SCALE GENOMIC DNA]</scope>
    <source>
        <strain evidence="2 3">DW5-4</strain>
    </source>
</reference>
<feature type="transmembrane region" description="Helical" evidence="1">
    <location>
        <begin position="310"/>
        <end position="331"/>
    </location>
</feature>
<feature type="transmembrane region" description="Helical" evidence="1">
    <location>
        <begin position="352"/>
        <end position="374"/>
    </location>
</feature>
<feature type="transmembrane region" description="Helical" evidence="1">
    <location>
        <begin position="187"/>
        <end position="205"/>
    </location>
</feature>
<organism evidence="2 3">
    <name type="scientific">Bacillus zhangzhouensis</name>
    <dbReference type="NCBI Taxonomy" id="1178540"/>
    <lineage>
        <taxon>Bacteria</taxon>
        <taxon>Bacillati</taxon>
        <taxon>Bacillota</taxon>
        <taxon>Bacilli</taxon>
        <taxon>Bacillales</taxon>
        <taxon>Bacillaceae</taxon>
        <taxon>Bacillus</taxon>
    </lineage>
</organism>
<name>A0A081L6F5_9BACI</name>
<feature type="transmembrane region" description="Helical" evidence="1">
    <location>
        <begin position="35"/>
        <end position="53"/>
    </location>
</feature>
<gene>
    <name evidence="2" type="ORF">BA70_15000</name>
</gene>
<evidence type="ECO:0000313" key="3">
    <source>
        <dbReference type="Proteomes" id="UP000028091"/>
    </source>
</evidence>
<feature type="transmembrane region" description="Helical" evidence="1">
    <location>
        <begin position="225"/>
        <end position="247"/>
    </location>
</feature>
<comment type="caution">
    <text evidence="2">The sequence shown here is derived from an EMBL/GenBank/DDBJ whole genome shotgun (WGS) entry which is preliminary data.</text>
</comment>